<sequence length="50" mass="5411">MEAYSSSDGGAVVEKSHGGKTIFSSRTNLSSEKKDRADQSRWASSPVHLK</sequence>
<dbReference type="AlphaFoldDB" id="A0A7T8KLW7"/>
<dbReference type="EMBL" id="CP045891">
    <property type="protein sequence ID" value="QQP58332.1"/>
    <property type="molecule type" value="Genomic_DNA"/>
</dbReference>
<feature type="region of interest" description="Disordered" evidence="1">
    <location>
        <begin position="1"/>
        <end position="50"/>
    </location>
</feature>
<reference evidence="3" key="1">
    <citation type="submission" date="2021-01" db="EMBL/GenBank/DDBJ databases">
        <title>Caligus Genome Assembly.</title>
        <authorList>
            <person name="Gallardo-Escarate C."/>
        </authorList>
    </citation>
    <scope>NUCLEOTIDE SEQUENCE [LARGE SCALE GENOMIC DNA]</scope>
</reference>
<dbReference type="Proteomes" id="UP000595437">
    <property type="component" value="Chromosome 2"/>
</dbReference>
<keyword evidence="3" id="KW-1185">Reference proteome</keyword>
<accession>A0A7T8KLW7</accession>
<gene>
    <name evidence="2" type="ORF">FKW44_003607</name>
</gene>
<evidence type="ECO:0000313" key="2">
    <source>
        <dbReference type="EMBL" id="QQP58332.1"/>
    </source>
</evidence>
<evidence type="ECO:0000313" key="3">
    <source>
        <dbReference type="Proteomes" id="UP000595437"/>
    </source>
</evidence>
<protein>
    <submittedName>
        <fullName evidence="2">Uncharacterized protein</fullName>
    </submittedName>
</protein>
<organism evidence="2 3">
    <name type="scientific">Caligus rogercresseyi</name>
    <name type="common">Sea louse</name>
    <dbReference type="NCBI Taxonomy" id="217165"/>
    <lineage>
        <taxon>Eukaryota</taxon>
        <taxon>Metazoa</taxon>
        <taxon>Ecdysozoa</taxon>
        <taxon>Arthropoda</taxon>
        <taxon>Crustacea</taxon>
        <taxon>Multicrustacea</taxon>
        <taxon>Hexanauplia</taxon>
        <taxon>Copepoda</taxon>
        <taxon>Siphonostomatoida</taxon>
        <taxon>Caligidae</taxon>
        <taxon>Caligus</taxon>
    </lineage>
</organism>
<name>A0A7T8KLW7_CALRO</name>
<evidence type="ECO:0000256" key="1">
    <source>
        <dbReference type="SAM" id="MobiDB-lite"/>
    </source>
</evidence>
<proteinExistence type="predicted"/>